<dbReference type="InterPro" id="IPR043519">
    <property type="entry name" value="NT_sf"/>
</dbReference>
<feature type="compositionally biased region" description="Basic and acidic residues" evidence="1">
    <location>
        <begin position="667"/>
        <end position="696"/>
    </location>
</feature>
<protein>
    <recommendedName>
        <fullName evidence="2">RelA/SpoT domain-containing protein</fullName>
    </recommendedName>
</protein>
<feature type="region of interest" description="Disordered" evidence="1">
    <location>
        <begin position="388"/>
        <end position="735"/>
    </location>
</feature>
<feature type="compositionally biased region" description="Basic and acidic residues" evidence="1">
    <location>
        <begin position="576"/>
        <end position="632"/>
    </location>
</feature>
<dbReference type="SMART" id="SM00954">
    <property type="entry name" value="RelA_SpoT"/>
    <property type="match status" value="1"/>
</dbReference>
<dbReference type="Pfam" id="PF25547">
    <property type="entry name" value="WXG100_2"/>
    <property type="match status" value="1"/>
</dbReference>
<evidence type="ECO:0000313" key="4">
    <source>
        <dbReference type="Proteomes" id="UP000683310"/>
    </source>
</evidence>
<proteinExistence type="predicted"/>
<dbReference type="Gene3D" id="3.30.460.10">
    <property type="entry name" value="Beta Polymerase, domain 2"/>
    <property type="match status" value="1"/>
</dbReference>
<feature type="region of interest" description="Disordered" evidence="1">
    <location>
        <begin position="328"/>
        <end position="361"/>
    </location>
</feature>
<organism evidence="3 4">
    <name type="scientific">Nocardia tengchongensis</name>
    <dbReference type="NCBI Taxonomy" id="2055889"/>
    <lineage>
        <taxon>Bacteria</taxon>
        <taxon>Bacillati</taxon>
        <taxon>Actinomycetota</taxon>
        <taxon>Actinomycetes</taxon>
        <taxon>Mycobacteriales</taxon>
        <taxon>Nocardiaceae</taxon>
        <taxon>Nocardia</taxon>
    </lineage>
</organism>
<feature type="region of interest" description="Disordered" evidence="1">
    <location>
        <begin position="943"/>
        <end position="1002"/>
    </location>
</feature>
<feature type="domain" description="RelA/SpoT" evidence="2">
    <location>
        <begin position="1186"/>
        <end position="1293"/>
    </location>
</feature>
<feature type="compositionally biased region" description="Basic and acidic residues" evidence="1">
    <location>
        <begin position="943"/>
        <end position="966"/>
    </location>
</feature>
<accession>A0ABX8CPT1</accession>
<keyword evidence="4" id="KW-1185">Reference proteome</keyword>
<gene>
    <name evidence="3" type="ORF">KHQ06_01760</name>
</gene>
<feature type="compositionally biased region" description="Polar residues" evidence="1">
    <location>
        <begin position="416"/>
        <end position="434"/>
    </location>
</feature>
<dbReference type="CDD" id="cd05399">
    <property type="entry name" value="NT_Rel-Spo_like"/>
    <property type="match status" value="1"/>
</dbReference>
<dbReference type="Proteomes" id="UP000683310">
    <property type="component" value="Chromosome"/>
</dbReference>
<dbReference type="SUPFAM" id="SSF81301">
    <property type="entry name" value="Nucleotidyltransferase"/>
    <property type="match status" value="1"/>
</dbReference>
<dbReference type="Pfam" id="PF04607">
    <property type="entry name" value="RelA_SpoT"/>
    <property type="match status" value="1"/>
</dbReference>
<name>A0ABX8CPT1_9NOCA</name>
<evidence type="ECO:0000256" key="1">
    <source>
        <dbReference type="SAM" id="MobiDB-lite"/>
    </source>
</evidence>
<dbReference type="InterPro" id="IPR007685">
    <property type="entry name" value="RelA_SpoT"/>
</dbReference>
<feature type="compositionally biased region" description="Basic and acidic residues" evidence="1">
    <location>
        <begin position="1334"/>
        <end position="1348"/>
    </location>
</feature>
<feature type="compositionally biased region" description="Polar residues" evidence="1">
    <location>
        <begin position="543"/>
        <end position="573"/>
    </location>
</feature>
<feature type="region of interest" description="Disordered" evidence="1">
    <location>
        <begin position="1329"/>
        <end position="1375"/>
    </location>
</feature>
<feature type="compositionally biased region" description="Polar residues" evidence="1">
    <location>
        <begin position="447"/>
        <end position="463"/>
    </location>
</feature>
<dbReference type="EMBL" id="CP074371">
    <property type="protein sequence ID" value="QVI21913.1"/>
    <property type="molecule type" value="Genomic_DNA"/>
</dbReference>
<feature type="compositionally biased region" description="Polar residues" evidence="1">
    <location>
        <begin position="473"/>
        <end position="487"/>
    </location>
</feature>
<feature type="region of interest" description="Disordered" evidence="1">
    <location>
        <begin position="1724"/>
        <end position="1743"/>
    </location>
</feature>
<dbReference type="InterPro" id="IPR057746">
    <property type="entry name" value="CpnT-like_N"/>
</dbReference>
<feature type="compositionally biased region" description="Basic and acidic residues" evidence="1">
    <location>
        <begin position="719"/>
        <end position="735"/>
    </location>
</feature>
<evidence type="ECO:0000313" key="3">
    <source>
        <dbReference type="EMBL" id="QVI21913.1"/>
    </source>
</evidence>
<evidence type="ECO:0000259" key="2">
    <source>
        <dbReference type="SMART" id="SM00954"/>
    </source>
</evidence>
<reference evidence="3 4" key="1">
    <citation type="submission" date="2021-04" db="EMBL/GenBank/DDBJ databases">
        <title>Nocardia tengchongensis.</title>
        <authorList>
            <person name="Zhuang k."/>
            <person name="Ran Y."/>
            <person name="Li W."/>
        </authorList>
    </citation>
    <scope>NUCLEOTIDE SEQUENCE [LARGE SCALE GENOMIC DNA]</scope>
    <source>
        <strain evidence="3 4">CFH S0057</strain>
    </source>
</reference>
<sequence>MSYPKGDQDALFDLGDAWKKAAADLEKLEPDLRSVTGRLPQFYDSEGAVKVSAELATLFDGSDYSVQKLVECLNQLGHDTRATATEIEYAKIQSEIFALLTLYTVLQLSITVFGEALVPEVLLTARGMLRIFAEEVMERIGLLRARAALETLAQPLLREIVVPLGEKLAAPLAEKVVAPLAERLATKPLLNTALQYGGKSIVAGLSAGAMGAGLDAGTQFIQILEGHRDDGFNLKQTFQTSLQWGVGGAVGAPFHAKVGDLLRDTRLPSRLGGAIAGGVGGGMGAVGMYGTGLATQLYDNGGDWSKVDKTFHTEMLIGGLAMGVGGGANHGMDSHGAPGDTAVPTRTGPDGSTPHAPEPEVHAPAPEVKVAGEQPEHGVQNDVHPASLAEQPVNHEPADAGTGERAAPASEAPRNDLQTTSSTAGDGGSRNSDAGTKVNDAGPKASDTGTKLNDSGTKLSETGTKLGDVGPKTSETGPKLSETTPKPTDTAAPRAGTPAPQAGEGPRAAAATDHRGNVVVSGAQDRAAPIGRTPEARPVDAASDTQTRSTPTESTAKTESPSGKPNDRTSPTGKSPEADPSRRDPAPDGSRPEDSIPDRAEHTPKEPEAQRGPQEKPTAEVQRENEPRDSGRPDSNGAAPETHAPTDSPAHDIAPALVVTPMPGEMGSHEGKAHSPDAAKSDARDSSRARAHDDSKPNAAQDPHTPADSSKPAPTEGDWSPRPDDEWSQRDSGEVAKELADKWSLEVSGFDHPKLDPEVAREFARAIDEMLTRYPDVKLRKVSIDSIGDPGTYAATYEGHSPSGRMYTDEVVLDRDYALDPDRMAREIAEDEADGHLVPGSADRPIHSTLVHEFGHVLAIESQEHAEVNAYKALAEYFEATRGGMDKDAFHEWLDQLSGYSFDEHGRFDAPEAVAEAFTDVEYHGEGATEPARVLYHHLLDSARDHGSTPDGFRHRPDDAVQDPRPRKGKSPSSSEPGGERDGPAAAPPPESSEAGGHSAPDVESYLEQPRVSAALDRADELGVTTSINGVDTPVSTVIRDLLPQHPELAELLRSNEHLEHSLLARPKTLASLLTHPDGLPVLHDAVEAVAERGPEAVLAEPVHIEPTPLTPAERAMSHEIRDAVSDVPASSRRQPEFDYSRIEDPEYQREFLRKQYDIWRASQDALNDVVRDIARETEGTPGWRAAPKDETRAWDKIKGYDGDVSRLTDLVGAKIVFDHVSDAYRALEMIENDPRVRIVEFEDRFDRPTPSGYRDLQMKVQLENGHIAELRLHLSHIDAVASYEHALYEVQRDFKALAKDENRAMHPEEAALSTELKRNVSGRFWEATQQGLPEEHTPTGQEPPERRPRARRGIPDEPTPDPGSMPPDAPRELTPELRGSFEELRGRAAEIDRAAADPARADELTNLRERFAEQFNGLGLRDSENSGAMWQLFDQHDPALSKYLADYSRDFMPLAGEAEPAPVQLKDRFEQVRAHINDIFAATNDPARAPELPELRAKFGELVDSIGLRDQDNWGPAWQSFREHDAALAQYVEQNHEHLLPLPEDVAGPGENPPAPEPIKPLAGYQGNFHQDAQDIVSALESAGRPELAQKFTDLVNREVDGGNVGGLEDWMGETAPRARASDTDQVLDKAAELTELDRLSHEAENDPELKVRFNPGVVGDKSFDILVERTASDGSTTIERRVEIERMKQLPEQSSSLHGAALHGADKAVAPVPNRIPSAETTVVMPANPPEGRVQPLGGGNERRFGANGWDYEIVDPNGNVRKTGNLLDELAKSFNVNKKLHPNMPNLDAVTFVDENGNLLGQIVRGGDGWRKAQ</sequence>